<reference evidence="3 4" key="1">
    <citation type="submission" date="2020-08" db="EMBL/GenBank/DDBJ databases">
        <title>Sequencing the genomes of 1000 actinobacteria strains.</title>
        <authorList>
            <person name="Klenk H.-P."/>
        </authorList>
    </citation>
    <scope>NUCLEOTIDE SEQUENCE [LARGE SCALE GENOMIC DNA]</scope>
    <source>
        <strain evidence="3 4">DSM 20146</strain>
    </source>
</reference>
<proteinExistence type="predicted"/>
<dbReference type="GO" id="GO:0009002">
    <property type="term" value="F:serine-type D-Ala-D-Ala carboxypeptidase activity"/>
    <property type="evidence" value="ECO:0007669"/>
    <property type="project" value="UniProtKB-EC"/>
</dbReference>
<comment type="caution">
    <text evidence="3">The sequence shown here is derived from an EMBL/GenBank/DDBJ whole genome shotgun (WGS) entry which is preliminary data.</text>
</comment>
<dbReference type="InterPro" id="IPR050491">
    <property type="entry name" value="AmpC-like"/>
</dbReference>
<dbReference type="Gene3D" id="3.40.710.10">
    <property type="entry name" value="DD-peptidase/beta-lactamase superfamily"/>
    <property type="match status" value="1"/>
</dbReference>
<keyword evidence="4" id="KW-1185">Reference proteome</keyword>
<dbReference type="PROSITE" id="PS51257">
    <property type="entry name" value="PROKAR_LIPOPROTEIN"/>
    <property type="match status" value="1"/>
</dbReference>
<dbReference type="EMBL" id="JACHVP010000002">
    <property type="protein sequence ID" value="MBB2967602.1"/>
    <property type="molecule type" value="Genomic_DNA"/>
</dbReference>
<keyword evidence="1" id="KW-0732">Signal</keyword>
<dbReference type="PANTHER" id="PTHR46825:SF7">
    <property type="entry name" value="D-ALANYL-D-ALANINE CARBOXYPEPTIDASE"/>
    <property type="match status" value="1"/>
</dbReference>
<dbReference type="Pfam" id="PF00144">
    <property type="entry name" value="Beta-lactamase"/>
    <property type="match status" value="1"/>
</dbReference>
<protein>
    <submittedName>
        <fullName evidence="3">D-alanyl-D-alanine carboxypeptidase</fullName>
        <ecNumber evidence="3">3.4.16.4</ecNumber>
    </submittedName>
</protein>
<dbReference type="RefSeq" id="WP_021757534.1">
    <property type="nucleotide sequence ID" value="NZ_JACHVP010000002.1"/>
</dbReference>
<dbReference type="SUPFAM" id="SSF56601">
    <property type="entry name" value="beta-lactamase/transpeptidase-like"/>
    <property type="match status" value="1"/>
</dbReference>
<name>A0A7W4UWX1_LEIAQ</name>
<dbReference type="InterPro" id="IPR001466">
    <property type="entry name" value="Beta-lactam-related"/>
</dbReference>
<dbReference type="PANTHER" id="PTHR46825">
    <property type="entry name" value="D-ALANYL-D-ALANINE-CARBOXYPEPTIDASE/ENDOPEPTIDASE AMPH"/>
    <property type="match status" value="1"/>
</dbReference>
<keyword evidence="3" id="KW-0378">Hydrolase</keyword>
<keyword evidence="3" id="KW-0645">Protease</keyword>
<dbReference type="Proteomes" id="UP000538196">
    <property type="component" value="Unassembled WGS sequence"/>
</dbReference>
<evidence type="ECO:0000256" key="1">
    <source>
        <dbReference type="SAM" id="SignalP"/>
    </source>
</evidence>
<evidence type="ECO:0000259" key="2">
    <source>
        <dbReference type="Pfam" id="PF00144"/>
    </source>
</evidence>
<gene>
    <name evidence="3" type="ORF">FHX33_002365</name>
</gene>
<feature type="domain" description="Beta-lactamase-related" evidence="2">
    <location>
        <begin position="79"/>
        <end position="374"/>
    </location>
</feature>
<evidence type="ECO:0000313" key="4">
    <source>
        <dbReference type="Proteomes" id="UP000538196"/>
    </source>
</evidence>
<dbReference type="EC" id="3.4.16.4" evidence="3"/>
<feature type="signal peptide" evidence="1">
    <location>
        <begin position="1"/>
        <end position="24"/>
    </location>
</feature>
<organism evidence="3 4">
    <name type="scientific">Leifsonia aquatica</name>
    <name type="common">Corynebacterium aquaticum</name>
    <dbReference type="NCBI Taxonomy" id="144185"/>
    <lineage>
        <taxon>Bacteria</taxon>
        <taxon>Bacillati</taxon>
        <taxon>Actinomycetota</taxon>
        <taxon>Actinomycetes</taxon>
        <taxon>Micrococcales</taxon>
        <taxon>Microbacteriaceae</taxon>
        <taxon>Leifsonia</taxon>
    </lineage>
</organism>
<feature type="chain" id="PRO_5039532206" evidence="1">
    <location>
        <begin position="25"/>
        <end position="425"/>
    </location>
</feature>
<dbReference type="InterPro" id="IPR012338">
    <property type="entry name" value="Beta-lactam/transpept-like"/>
</dbReference>
<keyword evidence="3" id="KW-0121">Carboxypeptidase</keyword>
<evidence type="ECO:0000313" key="3">
    <source>
        <dbReference type="EMBL" id="MBB2967602.1"/>
    </source>
</evidence>
<accession>A0A7W4UWX1</accession>
<dbReference type="AlphaFoldDB" id="A0A7W4UWX1"/>
<sequence>MRGANRIGRAVLAAAAGMLLLAVAGCTSSAATDLPTQRPGGFNADVQKRLDGALTDAMTLADASAGFAGVWAPWAGSWTAATGTTTRGGTKPVTEAMTFRVGQNTVPMTCSVLLDLVDDGTMGLDDPLTKWVPGLVGVEGVTMRELCQGTSGLGDYSAQLSSRMLMNPTRQWPPLELASEGIAAPRTGKPGENYSPARTNAVLVGMAVRNAAGSDWPDLYESHVFGPLGMDASALPASSILAVPGPHPAGYAAGVDGAGAVVCEPMRDVSHLSPSMGWTAGGVVSNLHDLKAFSEALATGSLRGDKTADAQMKGVASGASWQKQGLGVQLLGPLRGSSGAIPGYLSAMYTDPASGLTVVVALNNSTPGAGFAQALAQRLSSIVSKVPAAAKGTKVVDALPWSEAQTVDAMTKSAPCPAKAPEAGK</sequence>